<feature type="compositionally biased region" description="Low complexity" evidence="1">
    <location>
        <begin position="337"/>
        <end position="356"/>
    </location>
</feature>
<feature type="compositionally biased region" description="Low complexity" evidence="1">
    <location>
        <begin position="85"/>
        <end position="94"/>
    </location>
</feature>
<name>A0A4R1L0D8_9PAST</name>
<keyword evidence="6" id="KW-1185">Reference proteome</keyword>
<evidence type="ECO:0000313" key="6">
    <source>
        <dbReference type="Proteomes" id="UP000295496"/>
    </source>
</evidence>
<dbReference type="RefSeq" id="WP_132300036.1">
    <property type="nucleotide sequence ID" value="NZ_CP170642.1"/>
</dbReference>
<keyword evidence="2" id="KW-1133">Transmembrane helix</keyword>
<evidence type="ECO:0000313" key="5">
    <source>
        <dbReference type="EMBL" id="TCK71345.1"/>
    </source>
</evidence>
<dbReference type="AlphaFoldDB" id="A0A4R1L0D8"/>
<evidence type="ECO:0000256" key="1">
    <source>
        <dbReference type="SAM" id="MobiDB-lite"/>
    </source>
</evidence>
<keyword evidence="2" id="KW-0472">Membrane</keyword>
<organism evidence="5 6">
    <name type="scientific">Lonepinella koalarum</name>
    <dbReference type="NCBI Taxonomy" id="53417"/>
    <lineage>
        <taxon>Bacteria</taxon>
        <taxon>Pseudomonadati</taxon>
        <taxon>Pseudomonadota</taxon>
        <taxon>Gammaproteobacteria</taxon>
        <taxon>Pasteurellales</taxon>
        <taxon>Pasteurellaceae</taxon>
        <taxon>Lonepinella</taxon>
    </lineage>
</organism>
<evidence type="ECO:0000259" key="3">
    <source>
        <dbReference type="Pfam" id="PF04225"/>
    </source>
</evidence>
<feature type="compositionally biased region" description="Polar residues" evidence="1">
    <location>
        <begin position="221"/>
        <end position="245"/>
    </location>
</feature>
<sequence length="435" mass="46929">MENTPKNNSNQSELDLGINQTDSILSKVTGLFNKKETLQPNQFAVRKEPTFGTQPNTTATNPVNTTQNAKQPVSDTPKTIPPQQPTITDPIQPTSVQTETVQVANTAETINTVAHTAGPVMSETVQEQTVVPPTQSKPNQKNPENWAIMQKLPPKHRRLFIAIAGVIAILLALLWLKPSNNTIEEIQANNSSSTPIEFQSLDPNKPLENSAVINNVEAETATAQTDNITTPEVTTPTADQAQQNTVPSPVVTPAPVKPVDAQATEQAYQAEQAKIAAEQAQARKAEQAKIAAEQEQARKAEQAKVATQPARKAEQAKQPTNKVAPVVDAKPAGTSVQTHQSNRNSSTQTTASSNSTRTLVIPQNTSLFQVFRNNDLDIRDANAMTKANGAGNVLSSFKANDKVQVSVSQGHVNTMRLPDGSVFTRQADGTYKYTK</sequence>
<proteinExistence type="predicted"/>
<feature type="transmembrane region" description="Helical" evidence="2">
    <location>
        <begin position="159"/>
        <end position="176"/>
    </location>
</feature>
<dbReference type="Pfam" id="PF08525">
    <property type="entry name" value="OapA_N"/>
    <property type="match status" value="1"/>
</dbReference>
<reference evidence="5 6" key="1">
    <citation type="submission" date="2019-03" db="EMBL/GenBank/DDBJ databases">
        <title>Genomic Encyclopedia of Type Strains, Phase IV (KMG-IV): sequencing the most valuable type-strain genomes for metagenomic binning, comparative biology and taxonomic classification.</title>
        <authorList>
            <person name="Goeker M."/>
        </authorList>
    </citation>
    <scope>NUCLEOTIDE SEQUENCE [LARGE SCALE GENOMIC DNA]</scope>
    <source>
        <strain evidence="5 6">DSM 10053</strain>
    </source>
</reference>
<dbReference type="EMBL" id="SMGJ01000001">
    <property type="protein sequence ID" value="TCK71345.1"/>
    <property type="molecule type" value="Genomic_DNA"/>
</dbReference>
<accession>A0A4R1L0D8</accession>
<feature type="region of interest" description="Disordered" evidence="1">
    <location>
        <begin position="40"/>
        <end position="94"/>
    </location>
</feature>
<feature type="region of interest" description="Disordered" evidence="1">
    <location>
        <begin position="300"/>
        <end position="356"/>
    </location>
</feature>
<dbReference type="InterPro" id="IPR013731">
    <property type="entry name" value="OapA_N"/>
</dbReference>
<feature type="compositionally biased region" description="Low complexity" evidence="1">
    <location>
        <begin position="53"/>
        <end position="69"/>
    </location>
</feature>
<dbReference type="Proteomes" id="UP000295496">
    <property type="component" value="Unassembled WGS sequence"/>
</dbReference>
<dbReference type="InterPro" id="IPR007340">
    <property type="entry name" value="LysM_Opacity-associatedA"/>
</dbReference>
<gene>
    <name evidence="5" type="ORF">EV692_0415</name>
</gene>
<protein>
    <submittedName>
        <fullName evidence="5">Opacity associated protein</fullName>
    </submittedName>
</protein>
<evidence type="ECO:0000256" key="2">
    <source>
        <dbReference type="SAM" id="Phobius"/>
    </source>
</evidence>
<dbReference type="Pfam" id="PF04225">
    <property type="entry name" value="LysM_OapA"/>
    <property type="match status" value="1"/>
</dbReference>
<evidence type="ECO:0000259" key="4">
    <source>
        <dbReference type="Pfam" id="PF08525"/>
    </source>
</evidence>
<comment type="caution">
    <text evidence="5">The sequence shown here is derived from an EMBL/GenBank/DDBJ whole genome shotgun (WGS) entry which is preliminary data.</text>
</comment>
<feature type="region of interest" description="Disordered" evidence="1">
    <location>
        <begin position="219"/>
        <end position="255"/>
    </location>
</feature>
<dbReference type="GO" id="GO:0042834">
    <property type="term" value="F:peptidoglycan binding"/>
    <property type="evidence" value="ECO:0007669"/>
    <property type="project" value="InterPro"/>
</dbReference>
<keyword evidence="2" id="KW-0812">Transmembrane</keyword>
<feature type="domain" description="Opacity-associated protein A LysM-like" evidence="3">
    <location>
        <begin position="356"/>
        <end position="435"/>
    </location>
</feature>
<feature type="domain" description="Opacity-associated protein A-like N-terminal" evidence="4">
    <location>
        <begin position="149"/>
        <end position="179"/>
    </location>
</feature>